<evidence type="ECO:0000313" key="8">
    <source>
        <dbReference type="Ensembl" id="ENSPTXP00000018931.1"/>
    </source>
</evidence>
<dbReference type="InterPro" id="IPR013106">
    <property type="entry name" value="Ig_V-set"/>
</dbReference>
<feature type="domain" description="Ig-like" evidence="7">
    <location>
        <begin position="140"/>
        <end position="238"/>
    </location>
</feature>
<dbReference type="InterPro" id="IPR036179">
    <property type="entry name" value="Ig-like_dom_sf"/>
</dbReference>
<evidence type="ECO:0000256" key="2">
    <source>
        <dbReference type="ARBA" id="ARBA00023157"/>
    </source>
</evidence>
<reference evidence="8" key="1">
    <citation type="submission" date="2025-08" db="UniProtKB">
        <authorList>
            <consortium name="Ensembl"/>
        </authorList>
    </citation>
    <scope>IDENTIFICATION</scope>
</reference>
<feature type="domain" description="Ig-like" evidence="7">
    <location>
        <begin position="247"/>
        <end position="344"/>
    </location>
</feature>
<keyword evidence="1" id="KW-0732">Signal</keyword>
<dbReference type="PROSITE" id="PS50835">
    <property type="entry name" value="IG_LIKE"/>
    <property type="match status" value="3"/>
</dbReference>
<dbReference type="GeneTree" id="ENSGT00960000186656"/>
<reference evidence="8" key="2">
    <citation type="submission" date="2025-09" db="UniProtKB">
        <authorList>
            <consortium name="Ensembl"/>
        </authorList>
    </citation>
    <scope>IDENTIFICATION</scope>
</reference>
<keyword evidence="2" id="KW-1015">Disulfide bond</keyword>
<dbReference type="PANTHER" id="PTHR19971">
    <property type="entry name" value="SIGNAL-REGULATORY PROTEIN BETA"/>
    <property type="match status" value="1"/>
</dbReference>
<dbReference type="FunFam" id="2.60.40.10:FF:000295">
    <property type="entry name" value="Tyrosine-protein phosphatase non-receptor type substrate 1"/>
    <property type="match status" value="1"/>
</dbReference>
<dbReference type="SMART" id="SM00406">
    <property type="entry name" value="IGv"/>
    <property type="match status" value="1"/>
</dbReference>
<evidence type="ECO:0000256" key="1">
    <source>
        <dbReference type="ARBA" id="ARBA00022729"/>
    </source>
</evidence>
<evidence type="ECO:0000256" key="4">
    <source>
        <dbReference type="ARBA" id="ARBA00023319"/>
    </source>
</evidence>
<dbReference type="Pfam" id="PF07686">
    <property type="entry name" value="V-set"/>
    <property type="match status" value="1"/>
</dbReference>
<keyword evidence="3" id="KW-0325">Glycoprotein</keyword>
<feature type="domain" description="Ig-like" evidence="7">
    <location>
        <begin position="30"/>
        <end position="114"/>
    </location>
</feature>
<dbReference type="SMART" id="SM00408">
    <property type="entry name" value="IGc2"/>
    <property type="match status" value="1"/>
</dbReference>
<proteinExistence type="predicted"/>
<dbReference type="SMART" id="SM00409">
    <property type="entry name" value="IG"/>
    <property type="match status" value="2"/>
</dbReference>
<dbReference type="SUPFAM" id="SSF48726">
    <property type="entry name" value="Immunoglobulin"/>
    <property type="match status" value="3"/>
</dbReference>
<organism evidence="8 9">
    <name type="scientific">Pseudonaja textilis</name>
    <name type="common">Eastern brown snake</name>
    <dbReference type="NCBI Taxonomy" id="8673"/>
    <lineage>
        <taxon>Eukaryota</taxon>
        <taxon>Metazoa</taxon>
        <taxon>Chordata</taxon>
        <taxon>Craniata</taxon>
        <taxon>Vertebrata</taxon>
        <taxon>Euteleostomi</taxon>
        <taxon>Lepidosauria</taxon>
        <taxon>Squamata</taxon>
        <taxon>Bifurcata</taxon>
        <taxon>Unidentata</taxon>
        <taxon>Episquamata</taxon>
        <taxon>Toxicofera</taxon>
        <taxon>Serpentes</taxon>
        <taxon>Colubroidea</taxon>
        <taxon>Elapidae</taxon>
        <taxon>Hydrophiinae</taxon>
        <taxon>Pseudonaja</taxon>
    </lineage>
</organism>
<protein>
    <recommendedName>
        <fullName evidence="7">Ig-like domain-containing protein</fullName>
    </recommendedName>
</protein>
<sequence length="483" mass="52916">LQSQHIAPNNLETRLQKCLFFVSVVTGQNIQVTQLPDTISVKAGENLTLRCRLTGGNLPGGVRWYKGLDRSQPPIYSDKEGASNRVVRVIPGSSTDFSINIQNVQPEDAGTYYCVKFRAGIQERELASGKGTLVSVIAKPSHPVVLGPTRRITVGSRASFNCSTGGFSPQEITVSWLKDGKKIPGAQTNILNSDEKQSISYRAESTVEIPLEEGDVKSHLTCQIQHRSLDGPLQQTFTLGDILRVPPKVRLEINPPSPVQLNASVMVSCNAESFYPKEAKVELFAKDAQARKGKVGMKTTNPDGTFSLKSNLEMLATEDRNFSMFLCQVQHDSQSPVNETTTLLIKQSEDNRHLGSDGKTIVIIAVMVCALLVVLVIAVIYLIQARHSKGKHLCSVPFDTDPNNMAYADLNFDKVAQKRPCPGVESPLQSEYATLQAVQPLPNEDNVTYADLDMVQLNKAPKRPSPKAEEASSEYASVQVQNK</sequence>
<keyword evidence="9" id="KW-1185">Reference proteome</keyword>
<keyword evidence="6" id="KW-0812">Transmembrane</keyword>
<keyword evidence="6" id="KW-1133">Transmembrane helix</keyword>
<evidence type="ECO:0000259" key="7">
    <source>
        <dbReference type="PROSITE" id="PS50835"/>
    </source>
</evidence>
<dbReference type="InterPro" id="IPR003598">
    <property type="entry name" value="Ig_sub2"/>
</dbReference>
<feature type="transmembrane region" description="Helical" evidence="6">
    <location>
        <begin position="361"/>
        <end position="383"/>
    </location>
</feature>
<dbReference type="InterPro" id="IPR003597">
    <property type="entry name" value="Ig_C1-set"/>
</dbReference>
<dbReference type="SMART" id="SM00407">
    <property type="entry name" value="IGc1"/>
    <property type="match status" value="2"/>
</dbReference>
<dbReference type="InterPro" id="IPR003599">
    <property type="entry name" value="Ig_sub"/>
</dbReference>
<dbReference type="InterPro" id="IPR013783">
    <property type="entry name" value="Ig-like_fold"/>
</dbReference>
<evidence type="ECO:0000256" key="3">
    <source>
        <dbReference type="ARBA" id="ARBA00023180"/>
    </source>
</evidence>
<dbReference type="AlphaFoldDB" id="A0A670ZCV6"/>
<keyword evidence="4" id="KW-0393">Immunoglobulin domain</keyword>
<dbReference type="InterPro" id="IPR007110">
    <property type="entry name" value="Ig-like_dom"/>
</dbReference>
<dbReference type="Proteomes" id="UP000472273">
    <property type="component" value="Unplaced"/>
</dbReference>
<evidence type="ECO:0000256" key="6">
    <source>
        <dbReference type="SAM" id="Phobius"/>
    </source>
</evidence>
<evidence type="ECO:0000256" key="5">
    <source>
        <dbReference type="SAM" id="MobiDB-lite"/>
    </source>
</evidence>
<keyword evidence="6" id="KW-0472">Membrane</keyword>
<dbReference type="Pfam" id="PF07654">
    <property type="entry name" value="C1-set"/>
    <property type="match status" value="2"/>
</dbReference>
<name>A0A670ZCV6_PSETE</name>
<feature type="region of interest" description="Disordered" evidence="5">
    <location>
        <begin position="458"/>
        <end position="483"/>
    </location>
</feature>
<feature type="compositionally biased region" description="Polar residues" evidence="5">
    <location>
        <begin position="474"/>
        <end position="483"/>
    </location>
</feature>
<dbReference type="Ensembl" id="ENSPTXT00000019508.1">
    <property type="protein sequence ID" value="ENSPTXP00000018931.1"/>
    <property type="gene ID" value="ENSPTXG00000013050.1"/>
</dbReference>
<dbReference type="InterPro" id="IPR051755">
    <property type="entry name" value="Ig-like_CS_Receptor"/>
</dbReference>
<evidence type="ECO:0000313" key="9">
    <source>
        <dbReference type="Proteomes" id="UP000472273"/>
    </source>
</evidence>
<dbReference type="Gene3D" id="2.60.40.10">
    <property type="entry name" value="Immunoglobulins"/>
    <property type="match status" value="3"/>
</dbReference>
<accession>A0A670ZCV6</accession>